<dbReference type="STRING" id="388408.LAX5112_04915"/>
<dbReference type="EMBL" id="CXWD01000034">
    <property type="protein sequence ID" value="CTQ77450.1"/>
    <property type="molecule type" value="Genomic_DNA"/>
</dbReference>
<organism evidence="2 3">
    <name type="scientific">Roseibium alexandrii</name>
    <dbReference type="NCBI Taxonomy" id="388408"/>
    <lineage>
        <taxon>Bacteria</taxon>
        <taxon>Pseudomonadati</taxon>
        <taxon>Pseudomonadota</taxon>
        <taxon>Alphaproteobacteria</taxon>
        <taxon>Hyphomicrobiales</taxon>
        <taxon>Stappiaceae</taxon>
        <taxon>Roseibium</taxon>
    </lineage>
</organism>
<gene>
    <name evidence="2" type="ORF">LAX5112_04915</name>
</gene>
<dbReference type="CDD" id="cd00093">
    <property type="entry name" value="HTH_XRE"/>
    <property type="match status" value="1"/>
</dbReference>
<name>A0A0M7AT62_9HYPH</name>
<evidence type="ECO:0000259" key="1">
    <source>
        <dbReference type="PROSITE" id="PS50943"/>
    </source>
</evidence>
<dbReference type="Gene3D" id="1.10.260.40">
    <property type="entry name" value="lambda repressor-like DNA-binding domains"/>
    <property type="match status" value="1"/>
</dbReference>
<dbReference type="PROSITE" id="PS50943">
    <property type="entry name" value="HTH_CROC1"/>
    <property type="match status" value="1"/>
</dbReference>
<sequence>MRQVRHHFGDQDREAFGKSLGVSRASLAYYERGERTPDANVLSRYRTDLGVSLEWLLTGAGEMFADTSAVPSGPSFHTIRPDLFREVGRLVAKLHKAEGITLPPDALFDEQSSAYNALIERAEDPSDVDELSSLLPWLETRLKRQLSAAKAEPGAGKRGA</sequence>
<dbReference type="GO" id="GO:0003677">
    <property type="term" value="F:DNA binding"/>
    <property type="evidence" value="ECO:0007669"/>
    <property type="project" value="InterPro"/>
</dbReference>
<dbReference type="InterPro" id="IPR001387">
    <property type="entry name" value="Cro/C1-type_HTH"/>
</dbReference>
<dbReference type="AlphaFoldDB" id="A0A0M7AT62"/>
<dbReference type="InterPro" id="IPR010982">
    <property type="entry name" value="Lambda_DNA-bd_dom_sf"/>
</dbReference>
<protein>
    <submittedName>
        <fullName evidence="2">Helix-turn-helix protein</fullName>
    </submittedName>
</protein>
<dbReference type="Proteomes" id="UP000053235">
    <property type="component" value="Unassembled WGS sequence"/>
</dbReference>
<reference evidence="3" key="1">
    <citation type="submission" date="2015-07" db="EMBL/GenBank/DDBJ databases">
        <authorList>
            <person name="Rodrigo-Torres Lidia"/>
            <person name="Arahal R.David."/>
        </authorList>
    </citation>
    <scope>NUCLEOTIDE SEQUENCE [LARGE SCALE GENOMIC DNA]</scope>
    <source>
        <strain evidence="3">CECT 5112</strain>
    </source>
</reference>
<keyword evidence="3" id="KW-1185">Reference proteome</keyword>
<proteinExistence type="predicted"/>
<feature type="domain" description="HTH cro/C1-type" evidence="1">
    <location>
        <begin position="14"/>
        <end position="56"/>
    </location>
</feature>
<dbReference type="Pfam" id="PF01381">
    <property type="entry name" value="HTH_3"/>
    <property type="match status" value="1"/>
</dbReference>
<dbReference type="SUPFAM" id="SSF47413">
    <property type="entry name" value="lambda repressor-like DNA-binding domains"/>
    <property type="match status" value="1"/>
</dbReference>
<evidence type="ECO:0000313" key="2">
    <source>
        <dbReference type="EMBL" id="CTQ77450.1"/>
    </source>
</evidence>
<accession>A0A0M7AT62</accession>
<dbReference type="RefSeq" id="WP_208981544.1">
    <property type="nucleotide sequence ID" value="NZ_CXWD01000034.1"/>
</dbReference>
<evidence type="ECO:0000313" key="3">
    <source>
        <dbReference type="Proteomes" id="UP000053235"/>
    </source>
</evidence>